<dbReference type="Gene3D" id="1.10.630.10">
    <property type="entry name" value="Cytochrome P450"/>
    <property type="match status" value="1"/>
</dbReference>
<dbReference type="GO" id="GO:0004497">
    <property type="term" value="F:monooxygenase activity"/>
    <property type="evidence" value="ECO:0007669"/>
    <property type="project" value="UniProtKB-KW"/>
</dbReference>
<keyword evidence="9" id="KW-0560">Oxidoreductase</keyword>
<dbReference type="InterPro" id="IPR036396">
    <property type="entry name" value="Cyt_P450_sf"/>
</dbReference>
<dbReference type="Pfam" id="PF00067">
    <property type="entry name" value="p450"/>
    <property type="match status" value="1"/>
</dbReference>
<evidence type="ECO:0000313" key="15">
    <source>
        <dbReference type="Proteomes" id="UP000807342"/>
    </source>
</evidence>
<dbReference type="Proteomes" id="UP000807342">
    <property type="component" value="Unassembled WGS sequence"/>
</dbReference>
<reference evidence="14" key="1">
    <citation type="submission" date="2020-11" db="EMBL/GenBank/DDBJ databases">
        <authorList>
            <consortium name="DOE Joint Genome Institute"/>
            <person name="Ahrendt S."/>
            <person name="Riley R."/>
            <person name="Andreopoulos W."/>
            <person name="Labutti K."/>
            <person name="Pangilinan J."/>
            <person name="Ruiz-Duenas F.J."/>
            <person name="Barrasa J.M."/>
            <person name="Sanchez-Garcia M."/>
            <person name="Camarero S."/>
            <person name="Miyauchi S."/>
            <person name="Serrano A."/>
            <person name="Linde D."/>
            <person name="Babiker R."/>
            <person name="Drula E."/>
            <person name="Ayuso-Fernandez I."/>
            <person name="Pacheco R."/>
            <person name="Padilla G."/>
            <person name="Ferreira P."/>
            <person name="Barriuso J."/>
            <person name="Kellner H."/>
            <person name="Castanera R."/>
            <person name="Alfaro M."/>
            <person name="Ramirez L."/>
            <person name="Pisabarro A.G."/>
            <person name="Kuo A."/>
            <person name="Tritt A."/>
            <person name="Lipzen A."/>
            <person name="He G."/>
            <person name="Yan M."/>
            <person name="Ng V."/>
            <person name="Cullen D."/>
            <person name="Martin F."/>
            <person name="Rosso M.-N."/>
            <person name="Henrissat B."/>
            <person name="Hibbett D."/>
            <person name="Martinez A.T."/>
            <person name="Grigoriev I.V."/>
        </authorList>
    </citation>
    <scope>NUCLEOTIDE SEQUENCE</scope>
    <source>
        <strain evidence="14">MF-IS2</strain>
    </source>
</reference>
<dbReference type="InterPro" id="IPR002401">
    <property type="entry name" value="Cyt_P450_E_grp-I"/>
</dbReference>
<dbReference type="InterPro" id="IPR050121">
    <property type="entry name" value="Cytochrome_P450_monoxygenase"/>
</dbReference>
<dbReference type="PANTHER" id="PTHR24305:SF166">
    <property type="entry name" value="CYTOCHROME P450 12A4, MITOCHONDRIAL-RELATED"/>
    <property type="match status" value="1"/>
</dbReference>
<comment type="subcellular location">
    <subcellularLocation>
        <location evidence="2">Membrane</location>
    </subcellularLocation>
</comment>
<dbReference type="PANTHER" id="PTHR24305">
    <property type="entry name" value="CYTOCHROME P450"/>
    <property type="match status" value="1"/>
</dbReference>
<evidence type="ECO:0000256" key="7">
    <source>
        <dbReference type="ARBA" id="ARBA00022723"/>
    </source>
</evidence>
<name>A0A9P5XPX6_9AGAR</name>
<evidence type="ECO:0000256" key="2">
    <source>
        <dbReference type="ARBA" id="ARBA00004370"/>
    </source>
</evidence>
<dbReference type="SUPFAM" id="SSF48264">
    <property type="entry name" value="Cytochrome P450"/>
    <property type="match status" value="1"/>
</dbReference>
<sequence>MLPLLQLLVTFAVTLGVYRLFKLIRNELTSPIRYFPGPPSWNFLLGNFLQIFDLDQLSLHREWIEKYGRTIKYRGLLWRSRLYTADLKAINHILMNNYIYQKPEAATYNLRRVLGEGVLLTEMDVHKNQRKILNPAFGPLQIRELTAIFIEKAVQLRDTWTSEMKDGDGEAKVDALSWLSRTTLDVIGKAGFGYDFGALSEDPDHRNELAEAFATMFKVGSRLNFVALLRGVFPILRFLRADRDAEGTKASQIMFRIGRELLEERKRETVLSEKTSHLRGGDDLLSLLVRANTAKNIPENQRMSDQDVVSQIPTFIVAGHETTSTAVTWTLYSLTRYKTIQEKLREELLAVWTDNPTMDDLNSLSYLDAVVRETLRLHAPVAATLRIAKEEDILPLENPVIDRQGNTHNHIRITKGQTILIPIALINTSKEIWGEDAREFNPSRWSSVPPAASDIPGVWGNMLTFLGGPRACIGYRFSLIEMKALLFTLIRAFEFELAVPHEDIVGKSEIVTRPVLKTDPNNANQLPIVIRPVVLS</sequence>
<keyword evidence="11" id="KW-0503">Monooxygenase</keyword>
<evidence type="ECO:0000256" key="1">
    <source>
        <dbReference type="ARBA" id="ARBA00001971"/>
    </source>
</evidence>
<keyword evidence="8" id="KW-1133">Transmembrane helix</keyword>
<evidence type="ECO:0000313" key="14">
    <source>
        <dbReference type="EMBL" id="KAF9453671.1"/>
    </source>
</evidence>
<accession>A0A9P5XPX6</accession>
<keyword evidence="6" id="KW-0812">Transmembrane</keyword>
<dbReference type="GO" id="GO:0020037">
    <property type="term" value="F:heme binding"/>
    <property type="evidence" value="ECO:0007669"/>
    <property type="project" value="InterPro"/>
</dbReference>
<dbReference type="AlphaFoldDB" id="A0A9P5XPX6"/>
<evidence type="ECO:0000256" key="3">
    <source>
        <dbReference type="ARBA" id="ARBA00004721"/>
    </source>
</evidence>
<dbReference type="PRINTS" id="PR00385">
    <property type="entry name" value="P450"/>
</dbReference>
<comment type="similarity">
    <text evidence="4">Belongs to the cytochrome P450 family.</text>
</comment>
<keyword evidence="10 13" id="KW-0408">Iron</keyword>
<dbReference type="GO" id="GO:0016705">
    <property type="term" value="F:oxidoreductase activity, acting on paired donors, with incorporation or reduction of molecular oxygen"/>
    <property type="evidence" value="ECO:0007669"/>
    <property type="project" value="InterPro"/>
</dbReference>
<evidence type="ECO:0000256" key="4">
    <source>
        <dbReference type="ARBA" id="ARBA00010617"/>
    </source>
</evidence>
<keyword evidence="7 13" id="KW-0479">Metal-binding</keyword>
<comment type="caution">
    <text evidence="14">The sequence shown here is derived from an EMBL/GenBank/DDBJ whole genome shotgun (WGS) entry which is preliminary data.</text>
</comment>
<gene>
    <name evidence="14" type="ORF">P691DRAFT_694266</name>
</gene>
<evidence type="ECO:0000256" key="13">
    <source>
        <dbReference type="PIRSR" id="PIRSR602401-1"/>
    </source>
</evidence>
<comment type="pathway">
    <text evidence="3">Secondary metabolite biosynthesis; terpenoid biosynthesis.</text>
</comment>
<protein>
    <submittedName>
        <fullName evidence="14">Cytochrome P450</fullName>
    </submittedName>
</protein>
<proteinExistence type="inferred from homology"/>
<comment type="cofactor">
    <cofactor evidence="1 13">
        <name>heme</name>
        <dbReference type="ChEBI" id="CHEBI:30413"/>
    </cofactor>
</comment>
<organism evidence="14 15">
    <name type="scientific">Macrolepiota fuliginosa MF-IS2</name>
    <dbReference type="NCBI Taxonomy" id="1400762"/>
    <lineage>
        <taxon>Eukaryota</taxon>
        <taxon>Fungi</taxon>
        <taxon>Dikarya</taxon>
        <taxon>Basidiomycota</taxon>
        <taxon>Agaricomycotina</taxon>
        <taxon>Agaricomycetes</taxon>
        <taxon>Agaricomycetidae</taxon>
        <taxon>Agaricales</taxon>
        <taxon>Agaricineae</taxon>
        <taxon>Agaricaceae</taxon>
        <taxon>Macrolepiota</taxon>
    </lineage>
</organism>
<keyword evidence="12" id="KW-0472">Membrane</keyword>
<dbReference type="OrthoDB" id="1470350at2759"/>
<keyword evidence="15" id="KW-1185">Reference proteome</keyword>
<dbReference type="InterPro" id="IPR001128">
    <property type="entry name" value="Cyt_P450"/>
</dbReference>
<evidence type="ECO:0000256" key="6">
    <source>
        <dbReference type="ARBA" id="ARBA00022692"/>
    </source>
</evidence>
<evidence type="ECO:0000256" key="10">
    <source>
        <dbReference type="ARBA" id="ARBA00023004"/>
    </source>
</evidence>
<evidence type="ECO:0000256" key="12">
    <source>
        <dbReference type="ARBA" id="ARBA00023136"/>
    </source>
</evidence>
<dbReference type="CDD" id="cd11069">
    <property type="entry name" value="CYP_FUM15-like"/>
    <property type="match status" value="1"/>
</dbReference>
<keyword evidence="5 13" id="KW-0349">Heme</keyword>
<evidence type="ECO:0000256" key="11">
    <source>
        <dbReference type="ARBA" id="ARBA00023033"/>
    </source>
</evidence>
<feature type="binding site" description="axial binding residue" evidence="13">
    <location>
        <position position="472"/>
    </location>
    <ligand>
        <name>heme</name>
        <dbReference type="ChEBI" id="CHEBI:30413"/>
    </ligand>
    <ligandPart>
        <name>Fe</name>
        <dbReference type="ChEBI" id="CHEBI:18248"/>
    </ligandPart>
</feature>
<evidence type="ECO:0000256" key="8">
    <source>
        <dbReference type="ARBA" id="ARBA00022989"/>
    </source>
</evidence>
<evidence type="ECO:0000256" key="9">
    <source>
        <dbReference type="ARBA" id="ARBA00023002"/>
    </source>
</evidence>
<dbReference type="GO" id="GO:0016020">
    <property type="term" value="C:membrane"/>
    <property type="evidence" value="ECO:0007669"/>
    <property type="project" value="UniProtKB-SubCell"/>
</dbReference>
<evidence type="ECO:0000256" key="5">
    <source>
        <dbReference type="ARBA" id="ARBA00022617"/>
    </source>
</evidence>
<dbReference type="GO" id="GO:0005506">
    <property type="term" value="F:iron ion binding"/>
    <property type="evidence" value="ECO:0007669"/>
    <property type="project" value="InterPro"/>
</dbReference>
<dbReference type="PRINTS" id="PR00463">
    <property type="entry name" value="EP450I"/>
</dbReference>
<dbReference type="EMBL" id="MU151059">
    <property type="protein sequence ID" value="KAF9453671.1"/>
    <property type="molecule type" value="Genomic_DNA"/>
</dbReference>